<evidence type="ECO:0000256" key="1">
    <source>
        <dbReference type="ARBA" id="ARBA00007788"/>
    </source>
</evidence>
<dbReference type="PRINTS" id="PR00046">
    <property type="entry name" value="SIGMA70FCT"/>
</dbReference>
<dbReference type="GO" id="GO:0006352">
    <property type="term" value="P:DNA-templated transcription initiation"/>
    <property type="evidence" value="ECO:0007669"/>
    <property type="project" value="InterPro"/>
</dbReference>
<evidence type="ECO:0000256" key="4">
    <source>
        <dbReference type="ARBA" id="ARBA00023125"/>
    </source>
</evidence>
<organism evidence="7">
    <name type="scientific">hydrothermal vent metagenome</name>
    <dbReference type="NCBI Taxonomy" id="652676"/>
    <lineage>
        <taxon>unclassified sequences</taxon>
        <taxon>metagenomes</taxon>
        <taxon>ecological metagenomes</taxon>
    </lineage>
</organism>
<dbReference type="Pfam" id="PF00140">
    <property type="entry name" value="Sigma70_r1_2"/>
    <property type="match status" value="1"/>
</dbReference>
<evidence type="ECO:0000256" key="5">
    <source>
        <dbReference type="ARBA" id="ARBA00023163"/>
    </source>
</evidence>
<dbReference type="InterPro" id="IPR007630">
    <property type="entry name" value="RNA_pol_sigma70_r4"/>
</dbReference>
<dbReference type="AlphaFoldDB" id="A0A3B1C205"/>
<proteinExistence type="inferred from homology"/>
<dbReference type="GO" id="GO:0003677">
    <property type="term" value="F:DNA binding"/>
    <property type="evidence" value="ECO:0007669"/>
    <property type="project" value="UniProtKB-KW"/>
</dbReference>
<dbReference type="InterPro" id="IPR007627">
    <property type="entry name" value="RNA_pol_sigma70_r2"/>
</dbReference>
<name>A0A3B1C205_9ZZZZ</name>
<dbReference type="Pfam" id="PF04542">
    <property type="entry name" value="Sigma70_r2"/>
    <property type="match status" value="1"/>
</dbReference>
<dbReference type="NCBIfam" id="TIGR02937">
    <property type="entry name" value="sigma70-ECF"/>
    <property type="match status" value="1"/>
</dbReference>
<evidence type="ECO:0000313" key="7">
    <source>
        <dbReference type="EMBL" id="VAX20751.1"/>
    </source>
</evidence>
<dbReference type="InterPro" id="IPR050813">
    <property type="entry name" value="Sigma-70_Factor"/>
</dbReference>
<dbReference type="InterPro" id="IPR013324">
    <property type="entry name" value="RNA_pol_sigma_r3/r4-like"/>
</dbReference>
<evidence type="ECO:0000256" key="2">
    <source>
        <dbReference type="ARBA" id="ARBA00023015"/>
    </source>
</evidence>
<comment type="similarity">
    <text evidence="1">Belongs to the sigma-70 factor family.</text>
</comment>
<dbReference type="InterPro" id="IPR009042">
    <property type="entry name" value="RNA_pol_sigma70_r1_2"/>
</dbReference>
<protein>
    <submittedName>
        <fullName evidence="7">RNA polymerase sigma factor RpoH</fullName>
    </submittedName>
</protein>
<sequence>MESKLSEKEKEITPEAINRAIPNCSEKGAGLVPADPLQAYINQVKEYPPLSREEEHELAIKFHKTGDKEAAFRLVTSNLMLVVKISFKFRAQFQNMLDLIQEGNYGLMRAVHKFDPFKGTRLSTYAAYWVRAYMIKFLLDNWRLVKVGTTNVRRKMLYNLRALEEKLKESGAEAGPKLLAEHFGTTEQEVIAVQQSLGAQDTSIYQPVEEGSTRQVIDTITATAGNFAETMGDEEVMERFHSAVEKFKKSLKPSDVTLLESRILSDEPLTLQEIGDKHHVTREAMRQAEGRLLKRLKTYLSEELADIGEIGDIQKKP</sequence>
<dbReference type="EMBL" id="UOGC01000110">
    <property type="protein sequence ID" value="VAX20751.1"/>
    <property type="molecule type" value="Genomic_DNA"/>
</dbReference>
<accession>A0A3B1C205</accession>
<gene>
    <name evidence="7" type="ORF">MNBD_NITROSPINAE01-1183</name>
</gene>
<keyword evidence="2" id="KW-0805">Transcription regulation</keyword>
<dbReference type="GO" id="GO:0016987">
    <property type="term" value="F:sigma factor activity"/>
    <property type="evidence" value="ECO:0007669"/>
    <property type="project" value="UniProtKB-KW"/>
</dbReference>
<dbReference type="PANTHER" id="PTHR30376">
    <property type="entry name" value="SIGMA FACTOR RPOH HEAT SHOCK RELATED"/>
    <property type="match status" value="1"/>
</dbReference>
<dbReference type="PANTHER" id="PTHR30376:SF3">
    <property type="entry name" value="RNA POLYMERASE SIGMA FACTOR RPOH"/>
    <property type="match status" value="1"/>
</dbReference>
<dbReference type="InterPro" id="IPR000943">
    <property type="entry name" value="RNA_pol_sigma70"/>
</dbReference>
<dbReference type="SUPFAM" id="SSF88659">
    <property type="entry name" value="Sigma3 and sigma4 domains of RNA polymerase sigma factors"/>
    <property type="match status" value="1"/>
</dbReference>
<evidence type="ECO:0000259" key="6">
    <source>
        <dbReference type="PROSITE" id="PS00716"/>
    </source>
</evidence>
<dbReference type="Pfam" id="PF04545">
    <property type="entry name" value="Sigma70_r4"/>
    <property type="match status" value="1"/>
</dbReference>
<dbReference type="InterPro" id="IPR014284">
    <property type="entry name" value="RNA_pol_sigma-70_dom"/>
</dbReference>
<dbReference type="Gene3D" id="1.20.120.1810">
    <property type="match status" value="1"/>
</dbReference>
<evidence type="ECO:0000256" key="3">
    <source>
        <dbReference type="ARBA" id="ARBA00023082"/>
    </source>
</evidence>
<dbReference type="PROSITE" id="PS00716">
    <property type="entry name" value="SIGMA70_2"/>
    <property type="match status" value="1"/>
</dbReference>
<keyword evidence="5" id="KW-0804">Transcription</keyword>
<dbReference type="SUPFAM" id="SSF88946">
    <property type="entry name" value="Sigma2 domain of RNA polymerase sigma factors"/>
    <property type="match status" value="1"/>
</dbReference>
<keyword evidence="4" id="KW-0238">DNA-binding</keyword>
<dbReference type="Gene3D" id="1.20.140.160">
    <property type="match status" value="1"/>
</dbReference>
<dbReference type="InterPro" id="IPR013325">
    <property type="entry name" value="RNA_pol_sigma_r2"/>
</dbReference>
<keyword evidence="3" id="KW-0731">Sigma factor</keyword>
<feature type="domain" description="RNA polymerase sigma-70" evidence="6">
    <location>
        <begin position="270"/>
        <end position="296"/>
    </location>
</feature>
<reference evidence="7" key="1">
    <citation type="submission" date="2018-06" db="EMBL/GenBank/DDBJ databases">
        <authorList>
            <person name="Zhirakovskaya E."/>
        </authorList>
    </citation>
    <scope>NUCLEOTIDE SEQUENCE</scope>
</reference>